<feature type="domain" description="NAD-dependent epimerase/dehydratase" evidence="1">
    <location>
        <begin position="3"/>
        <end position="206"/>
    </location>
</feature>
<dbReference type="RefSeq" id="WP_269038940.1">
    <property type="nucleotide sequence ID" value="NZ_CP114040.1"/>
</dbReference>
<keyword evidence="3" id="KW-1185">Reference proteome</keyword>
<evidence type="ECO:0000259" key="1">
    <source>
        <dbReference type="Pfam" id="PF01370"/>
    </source>
</evidence>
<dbReference type="Proteomes" id="UP001164459">
    <property type="component" value="Chromosome"/>
</dbReference>
<dbReference type="InterPro" id="IPR036291">
    <property type="entry name" value="NAD(P)-bd_dom_sf"/>
</dbReference>
<dbReference type="PANTHER" id="PTHR48079">
    <property type="entry name" value="PROTEIN YEEZ"/>
    <property type="match status" value="1"/>
</dbReference>
<evidence type="ECO:0000313" key="3">
    <source>
        <dbReference type="Proteomes" id="UP001164459"/>
    </source>
</evidence>
<dbReference type="Gene3D" id="3.40.50.720">
    <property type="entry name" value="NAD(P)-binding Rossmann-like Domain"/>
    <property type="match status" value="1"/>
</dbReference>
<dbReference type="InterPro" id="IPR051783">
    <property type="entry name" value="NAD(P)-dependent_oxidoreduct"/>
</dbReference>
<dbReference type="Pfam" id="PF01370">
    <property type="entry name" value="Epimerase"/>
    <property type="match status" value="1"/>
</dbReference>
<dbReference type="InterPro" id="IPR001509">
    <property type="entry name" value="Epimerase_deHydtase"/>
</dbReference>
<dbReference type="SUPFAM" id="SSF51735">
    <property type="entry name" value="NAD(P)-binding Rossmann-fold domains"/>
    <property type="match status" value="1"/>
</dbReference>
<dbReference type="EMBL" id="CP114040">
    <property type="protein sequence ID" value="WAS96574.1"/>
    <property type="molecule type" value="Genomic_DNA"/>
</dbReference>
<sequence length="277" mass="28752">MTVFVTGASGYIGQSVLRALAARGETVVALARSDRAEQIVGELGARPVRGELTDAALLRAQAAAADGVIHLGAVDGATDRAAAEAMLAGASGRPYVHTGGVWVYGDTAGLVDEEAPLAPPALVAWRVDVERYVLRQPGHPVLIRPGVVYGRSAWLLEQAFGADARATGSVRVIGEGANHMTLVHVDDLAELYVLALLRAPAGAVYNAVTQNLPLRAVAEALSRSLGLGGKTRPVAAEALGPLGEAFALEQQVSSERAIRELGWQPAHVDALRELAAG</sequence>
<gene>
    <name evidence="2" type="ORF">O0S08_10485</name>
</gene>
<evidence type="ECO:0000313" key="2">
    <source>
        <dbReference type="EMBL" id="WAS96574.1"/>
    </source>
</evidence>
<proteinExistence type="predicted"/>
<accession>A0ABY7HC17</accession>
<name>A0ABY7HC17_9BACT</name>
<reference evidence="2" key="1">
    <citation type="submission" date="2022-11" db="EMBL/GenBank/DDBJ databases">
        <title>Minimal conservation of predation-associated metabolite biosynthetic gene clusters underscores biosynthetic potential of Myxococcota including descriptions for ten novel species: Archangium lansinium sp. nov., Myxococcus landrumus sp. nov., Nannocystis bai.</title>
        <authorList>
            <person name="Ahearne A."/>
            <person name="Stevens C."/>
            <person name="Dowd S."/>
        </authorList>
    </citation>
    <scope>NUCLEOTIDE SEQUENCE</scope>
    <source>
        <strain evidence="2">Fl3</strain>
    </source>
</reference>
<dbReference type="PANTHER" id="PTHR48079:SF6">
    <property type="entry name" value="NAD(P)-BINDING DOMAIN-CONTAINING PROTEIN-RELATED"/>
    <property type="match status" value="1"/>
</dbReference>
<organism evidence="2 3">
    <name type="scientific">Nannocystis punicea</name>
    <dbReference type="NCBI Taxonomy" id="2995304"/>
    <lineage>
        <taxon>Bacteria</taxon>
        <taxon>Pseudomonadati</taxon>
        <taxon>Myxococcota</taxon>
        <taxon>Polyangia</taxon>
        <taxon>Nannocystales</taxon>
        <taxon>Nannocystaceae</taxon>
        <taxon>Nannocystis</taxon>
    </lineage>
</organism>
<protein>
    <submittedName>
        <fullName evidence="2">NAD-dependent epimerase/dehydratase family protein</fullName>
    </submittedName>
</protein>